<dbReference type="InterPro" id="IPR005662">
    <property type="entry name" value="GTPase_Era-like"/>
</dbReference>
<organism evidence="1 2">
    <name type="scientific">Actinobaculum suis</name>
    <dbReference type="NCBI Taxonomy" id="1657"/>
    <lineage>
        <taxon>Bacteria</taxon>
        <taxon>Bacillati</taxon>
        <taxon>Actinomycetota</taxon>
        <taxon>Actinomycetes</taxon>
        <taxon>Actinomycetales</taxon>
        <taxon>Actinomycetaceae</taxon>
        <taxon>Actinobaculum</taxon>
    </lineage>
</organism>
<dbReference type="InterPro" id="IPR027417">
    <property type="entry name" value="P-loop_NTPase"/>
</dbReference>
<protein>
    <submittedName>
        <fullName evidence="1">Predicted GTPase</fullName>
    </submittedName>
</protein>
<dbReference type="GO" id="GO:0005829">
    <property type="term" value="C:cytosol"/>
    <property type="evidence" value="ECO:0007669"/>
    <property type="project" value="TreeGrafter"/>
</dbReference>
<dbReference type="GO" id="GO:0019843">
    <property type="term" value="F:rRNA binding"/>
    <property type="evidence" value="ECO:0007669"/>
    <property type="project" value="TreeGrafter"/>
</dbReference>
<dbReference type="PANTHER" id="PTHR42698:SF1">
    <property type="entry name" value="GTPASE ERA, MITOCHONDRIAL"/>
    <property type="match status" value="1"/>
</dbReference>
<dbReference type="GO" id="GO:0000028">
    <property type="term" value="P:ribosomal small subunit assembly"/>
    <property type="evidence" value="ECO:0007669"/>
    <property type="project" value="TreeGrafter"/>
</dbReference>
<name>A0A1B9BDJ9_9ACTO</name>
<dbReference type="CDD" id="cd00882">
    <property type="entry name" value="Ras_like_GTPase"/>
    <property type="match status" value="1"/>
</dbReference>
<dbReference type="PANTHER" id="PTHR42698">
    <property type="entry name" value="GTPASE ERA"/>
    <property type="match status" value="1"/>
</dbReference>
<evidence type="ECO:0000313" key="1">
    <source>
        <dbReference type="EMBL" id="VDG76891.1"/>
    </source>
</evidence>
<accession>A0A1B9BDJ9</accession>
<sequence length="513" mass="54573">MYRRDFAKLVERTMTALEGARLPLSMPGSEEVGEARIQLLTRLGSRVLPKLRQSDTPAVIVFGGSSGAGKSTLFNSLLGAEYSQASVLRPTTRTPVIAVHPENVEAMQDHAVTKTGNLVVTEGAVPGAVLVDAPDLDSVDADNRELSRRLLDAADLWIFVTTASRYGDLVSWDILTEAHARGTTIAVVLNRVREEALRDVRRDLVARLNSAGLGNAPLLTVPDAGPHEGLLPEEIVTELRAFFESIGAAGYSEALVERSNALMLPQTADTLERIAAAVEAQAQMIEALQQRAQDATASIREELASLASHGRFGQGAPTTTWLTHASAGGALAGVNPNNRPNLLQRRRSGERDQAVTEVFDGVVRSLRTTLSRALTSAEGAVQAAWGQGIADTTQILAQAQAQSDRPAVIAKAIYEWMGDLKNLITTQDSKGWFGAAGTASLLGAAAGGVHGATALARSLLGPEVVRSGRESLTAALDRAVDNTLQPFMDALGTVDVGNGRELRLRAAEFRTRF</sequence>
<dbReference type="SUPFAM" id="SSF52540">
    <property type="entry name" value="P-loop containing nucleoside triphosphate hydrolases"/>
    <property type="match status" value="1"/>
</dbReference>
<dbReference type="Proteomes" id="UP000269974">
    <property type="component" value="Unassembled WGS sequence"/>
</dbReference>
<dbReference type="EMBL" id="UYIO01000001">
    <property type="protein sequence ID" value="VDG76891.1"/>
    <property type="molecule type" value="Genomic_DNA"/>
</dbReference>
<evidence type="ECO:0000313" key="2">
    <source>
        <dbReference type="Proteomes" id="UP000269974"/>
    </source>
</evidence>
<dbReference type="Pfam" id="PF01926">
    <property type="entry name" value="MMR_HSR1"/>
    <property type="match status" value="1"/>
</dbReference>
<dbReference type="InterPro" id="IPR006073">
    <property type="entry name" value="GTP-bd"/>
</dbReference>
<dbReference type="AlphaFoldDB" id="A0A1B9BDJ9"/>
<comment type="caution">
    <text evidence="1">The sequence shown here is derived from an EMBL/GenBank/DDBJ whole genome shotgun (WGS) entry which is preliminary data.</text>
</comment>
<gene>
    <name evidence="1" type="ORF">NCTC10327_01524</name>
</gene>
<reference evidence="1 2" key="1">
    <citation type="submission" date="2018-11" db="EMBL/GenBank/DDBJ databases">
        <authorList>
            <consortium name="Pathogen Informatics"/>
        </authorList>
    </citation>
    <scope>NUCLEOTIDE SEQUENCE [LARGE SCALE GENOMIC DNA]</scope>
    <source>
        <strain evidence="1 2">NCTC10327</strain>
    </source>
</reference>
<dbReference type="Gene3D" id="3.40.50.300">
    <property type="entry name" value="P-loop containing nucleotide triphosphate hydrolases"/>
    <property type="match status" value="1"/>
</dbReference>
<dbReference type="GO" id="GO:0005525">
    <property type="term" value="F:GTP binding"/>
    <property type="evidence" value="ECO:0007669"/>
    <property type="project" value="InterPro"/>
</dbReference>
<proteinExistence type="predicted"/>
<dbReference type="GO" id="GO:0043024">
    <property type="term" value="F:ribosomal small subunit binding"/>
    <property type="evidence" value="ECO:0007669"/>
    <property type="project" value="TreeGrafter"/>
</dbReference>